<feature type="compositionally biased region" description="Basic and acidic residues" evidence="5">
    <location>
        <begin position="1"/>
        <end position="10"/>
    </location>
</feature>
<feature type="transmembrane region" description="Helical" evidence="6">
    <location>
        <begin position="370"/>
        <end position="392"/>
    </location>
</feature>
<feature type="transmembrane region" description="Helical" evidence="6">
    <location>
        <begin position="72"/>
        <end position="90"/>
    </location>
</feature>
<reference evidence="8" key="1">
    <citation type="submission" date="2023-06" db="EMBL/GenBank/DDBJ databases">
        <authorList>
            <person name="Noh H."/>
        </authorList>
    </citation>
    <scope>NUCLEOTIDE SEQUENCE</scope>
    <source>
        <strain evidence="8">DUCC20226</strain>
    </source>
</reference>
<dbReference type="Pfam" id="PF07690">
    <property type="entry name" value="MFS_1"/>
    <property type="match status" value="1"/>
</dbReference>
<feature type="transmembrane region" description="Helical" evidence="6">
    <location>
        <begin position="190"/>
        <end position="218"/>
    </location>
</feature>
<feature type="region of interest" description="Disordered" evidence="5">
    <location>
        <begin position="1"/>
        <end position="20"/>
    </location>
</feature>
<dbReference type="GO" id="GO:0005886">
    <property type="term" value="C:plasma membrane"/>
    <property type="evidence" value="ECO:0007669"/>
    <property type="project" value="TreeGrafter"/>
</dbReference>
<keyword evidence="9" id="KW-1185">Reference proteome</keyword>
<dbReference type="FunFam" id="1.20.1250.20:FF:000011">
    <property type="entry name" value="MFS multidrug transporter, putative"/>
    <property type="match status" value="1"/>
</dbReference>
<dbReference type="PROSITE" id="PS50850">
    <property type="entry name" value="MFS"/>
    <property type="match status" value="1"/>
</dbReference>
<dbReference type="GO" id="GO:0022857">
    <property type="term" value="F:transmembrane transporter activity"/>
    <property type="evidence" value="ECO:0007669"/>
    <property type="project" value="InterPro"/>
</dbReference>
<dbReference type="PANTHER" id="PTHR23502">
    <property type="entry name" value="MAJOR FACILITATOR SUPERFAMILY"/>
    <property type="match status" value="1"/>
</dbReference>
<feature type="transmembrane region" description="Helical" evidence="6">
    <location>
        <begin position="158"/>
        <end position="178"/>
    </location>
</feature>
<feature type="transmembrane region" description="Helical" evidence="6">
    <location>
        <begin position="343"/>
        <end position="364"/>
    </location>
</feature>
<dbReference type="Gene3D" id="1.20.1250.20">
    <property type="entry name" value="MFS general substrate transporter like domains"/>
    <property type="match status" value="1"/>
</dbReference>
<gene>
    <name evidence="8" type="ORF">N8I77_010954</name>
</gene>
<evidence type="ECO:0000259" key="7">
    <source>
        <dbReference type="PROSITE" id="PS50850"/>
    </source>
</evidence>
<dbReference type="CDD" id="cd17323">
    <property type="entry name" value="MFS_Tpo1_MDR_like"/>
    <property type="match status" value="1"/>
</dbReference>
<proteinExistence type="predicted"/>
<evidence type="ECO:0000313" key="8">
    <source>
        <dbReference type="EMBL" id="KAK2601507.1"/>
    </source>
</evidence>
<feature type="transmembrane region" description="Helical" evidence="6">
    <location>
        <begin position="265"/>
        <end position="289"/>
    </location>
</feature>
<evidence type="ECO:0000256" key="3">
    <source>
        <dbReference type="ARBA" id="ARBA00022989"/>
    </source>
</evidence>
<keyword evidence="3 6" id="KW-1133">Transmembrane helix</keyword>
<keyword evidence="4 6" id="KW-0472">Membrane</keyword>
<evidence type="ECO:0000256" key="2">
    <source>
        <dbReference type="ARBA" id="ARBA00022692"/>
    </source>
</evidence>
<feature type="transmembrane region" description="Helical" evidence="6">
    <location>
        <begin position="102"/>
        <end position="119"/>
    </location>
</feature>
<evidence type="ECO:0000256" key="1">
    <source>
        <dbReference type="ARBA" id="ARBA00004141"/>
    </source>
</evidence>
<dbReference type="AlphaFoldDB" id="A0AAD9S971"/>
<feature type="transmembrane region" description="Helical" evidence="6">
    <location>
        <begin position="131"/>
        <end position="151"/>
    </location>
</feature>
<accession>A0AAD9S971</accession>
<feature type="transmembrane region" description="Helical" evidence="6">
    <location>
        <begin position="439"/>
        <end position="460"/>
    </location>
</feature>
<evidence type="ECO:0000313" key="9">
    <source>
        <dbReference type="Proteomes" id="UP001265746"/>
    </source>
</evidence>
<dbReference type="SUPFAM" id="SSF103473">
    <property type="entry name" value="MFS general substrate transporter"/>
    <property type="match status" value="1"/>
</dbReference>
<evidence type="ECO:0000256" key="4">
    <source>
        <dbReference type="ARBA" id="ARBA00023136"/>
    </source>
</evidence>
<comment type="subcellular location">
    <subcellularLocation>
        <location evidence="1">Membrane</location>
        <topology evidence="1">Multi-pass membrane protein</topology>
    </subcellularLocation>
</comment>
<feature type="transmembrane region" description="Helical" evidence="6">
    <location>
        <begin position="301"/>
        <end position="323"/>
    </location>
</feature>
<organism evidence="8 9">
    <name type="scientific">Phomopsis amygdali</name>
    <name type="common">Fusicoccum amygdali</name>
    <dbReference type="NCBI Taxonomy" id="1214568"/>
    <lineage>
        <taxon>Eukaryota</taxon>
        <taxon>Fungi</taxon>
        <taxon>Dikarya</taxon>
        <taxon>Ascomycota</taxon>
        <taxon>Pezizomycotina</taxon>
        <taxon>Sordariomycetes</taxon>
        <taxon>Sordariomycetidae</taxon>
        <taxon>Diaporthales</taxon>
        <taxon>Diaporthaceae</taxon>
        <taxon>Diaporthe</taxon>
    </lineage>
</organism>
<dbReference type="Proteomes" id="UP001265746">
    <property type="component" value="Unassembled WGS sequence"/>
</dbReference>
<sequence>MDSGSERAADFEVQWDGDDDKRNPQNWAAWYKGMTFGTMSFAMLVVILNSTSYPNSLPSIMAEFKGETQTRANLGVMTYFLGFAVGPLVLAPLSEIYGRRPIYAIFMLLFAVTVIPSALAHSLNDIIGVRFLSGLVGSVMLSCAPGTIVDVASEKYRALAFSIFCIAPAEAPTIGAVMGGFSSEYLGWRWTNGIVCMLAGVAWVVMSLIPETYAPVLLRRMAAQKRKETGDDRYWTRFEHNRTSLPDLLKTNLSRPFVLSVTEPILIFWNLYIGAIYAIFYLVFVAYPIVFKQIRGWNSGIGSLSFAGIGIGAMCTICSEPLLRKMVEAHKHDPKTGRPSPEAGISIICLAACLAPIGQLWFSWTCEPASIHWAIPIAAGIPFGCGTTMVLIYGSSYISGTYGLFAASAMVGNNLMKNVLGGFLPLAGPAMFGRLGPRWAGTVLGLLEVVLIPIPFVFYFKGAAIRNRSPVVAKLKELQLPAKPDVSAEEPIVSEITKPVPDVDVTAAGKEDSEK</sequence>
<dbReference type="InterPro" id="IPR011701">
    <property type="entry name" value="MFS"/>
</dbReference>
<evidence type="ECO:0000256" key="6">
    <source>
        <dbReference type="SAM" id="Phobius"/>
    </source>
</evidence>
<name>A0AAD9S971_PHOAM</name>
<feature type="transmembrane region" description="Helical" evidence="6">
    <location>
        <begin position="404"/>
        <end position="427"/>
    </location>
</feature>
<comment type="caution">
    <text evidence="8">The sequence shown here is derived from an EMBL/GenBank/DDBJ whole genome shotgun (WGS) entry which is preliminary data.</text>
</comment>
<keyword evidence="2 6" id="KW-0812">Transmembrane</keyword>
<feature type="domain" description="Major facilitator superfamily (MFS) profile" evidence="7">
    <location>
        <begin position="35"/>
        <end position="465"/>
    </location>
</feature>
<dbReference type="EMBL" id="JAUJFL010000006">
    <property type="protein sequence ID" value="KAK2601507.1"/>
    <property type="molecule type" value="Genomic_DNA"/>
</dbReference>
<evidence type="ECO:0000256" key="5">
    <source>
        <dbReference type="SAM" id="MobiDB-lite"/>
    </source>
</evidence>
<dbReference type="PANTHER" id="PTHR23502:SF12">
    <property type="entry name" value="MULTIDRUG TRANSPORTER, PUTATIVE (AFU_ORTHOLOGUE AFUA_1G06440)-RELATED"/>
    <property type="match status" value="1"/>
</dbReference>
<feature type="transmembrane region" description="Helical" evidence="6">
    <location>
        <begin position="29"/>
        <end position="52"/>
    </location>
</feature>
<dbReference type="InterPro" id="IPR020846">
    <property type="entry name" value="MFS_dom"/>
</dbReference>
<dbReference type="InterPro" id="IPR036259">
    <property type="entry name" value="MFS_trans_sf"/>
</dbReference>
<protein>
    <recommendedName>
        <fullName evidence="7">Major facilitator superfamily (MFS) profile domain-containing protein</fullName>
    </recommendedName>
</protein>